<name>A0A7S0G1R1_9RHOD</name>
<protein>
    <recommendedName>
        <fullName evidence="2">Iron hydrogenase large subunit C-terminal domain-containing protein</fullName>
    </recommendedName>
</protein>
<dbReference type="AlphaFoldDB" id="A0A7S0G1R1"/>
<dbReference type="EMBL" id="HBEK01007782">
    <property type="protein sequence ID" value="CAD8394223.1"/>
    <property type="molecule type" value="Transcribed_RNA"/>
</dbReference>
<evidence type="ECO:0000259" key="2">
    <source>
        <dbReference type="Pfam" id="PF02906"/>
    </source>
</evidence>
<dbReference type="InterPro" id="IPR050340">
    <property type="entry name" value="Cytosolic_Fe-S_CAF"/>
</dbReference>
<dbReference type="InterPro" id="IPR004108">
    <property type="entry name" value="Fe_hydrogenase_lsu_C"/>
</dbReference>
<accession>A0A7S0G1R1</accession>
<organism evidence="3">
    <name type="scientific">Rhodosorus marinus</name>
    <dbReference type="NCBI Taxonomy" id="101924"/>
    <lineage>
        <taxon>Eukaryota</taxon>
        <taxon>Rhodophyta</taxon>
        <taxon>Stylonematophyceae</taxon>
        <taxon>Stylonematales</taxon>
        <taxon>Stylonemataceae</taxon>
        <taxon>Rhodosorus</taxon>
    </lineage>
</organism>
<dbReference type="Gene3D" id="3.40.50.1780">
    <property type="match status" value="1"/>
</dbReference>
<proteinExistence type="inferred from homology"/>
<sequence length="351" mass="38497">MGQGTVKLNELNDFLRPSDACVLPVGGGMRATLEAKPGSFASPMYGKHSEENSKITRVTLSDCITCSGCVTSAETILLDSSEAVRAFERGCSDETQFAVVGLSQQAAASVAEKHGLGLVETYEKLCTIFKELGASKVYDVSFARRICLLEHVAEVFTSFEKQQSVITSACPGFVSYVEKRQGPEVISKLSKVKSPQAILATLAKRLLPSVAEDAQRRKVWVATVMPCHDKKLEAARPELEYQEKPEVDSVITSDELNSIIIKSFSPLSTVRRTKLDEDFGDDHGDLGSVYLGELVGSGGYLEFTVRAVAEKYFGYKLPEPLQFKAIGRGSDFKVRERNCDFRRSSRIPLLS</sequence>
<dbReference type="Pfam" id="PF02906">
    <property type="entry name" value="Fe_hyd_lg_C"/>
    <property type="match status" value="1"/>
</dbReference>
<evidence type="ECO:0000313" key="3">
    <source>
        <dbReference type="EMBL" id="CAD8394223.1"/>
    </source>
</evidence>
<feature type="domain" description="Iron hydrogenase large subunit C-terminal" evidence="2">
    <location>
        <begin position="99"/>
        <end position="334"/>
    </location>
</feature>
<gene>
    <name evidence="3" type="ORF">RMAR0315_LOCUS4208</name>
</gene>
<dbReference type="PANTHER" id="PTHR11615">
    <property type="entry name" value="NITRATE, FORMATE, IRON DEHYDROGENASE"/>
    <property type="match status" value="1"/>
</dbReference>
<comment type="similarity">
    <text evidence="1">Belongs to the NARF family.</text>
</comment>
<dbReference type="SUPFAM" id="SSF53920">
    <property type="entry name" value="Fe-only hydrogenase"/>
    <property type="match status" value="1"/>
</dbReference>
<dbReference type="InterPro" id="IPR009016">
    <property type="entry name" value="Fe_hydrogenase"/>
</dbReference>
<reference evidence="3" key="1">
    <citation type="submission" date="2021-01" db="EMBL/GenBank/DDBJ databases">
        <authorList>
            <person name="Corre E."/>
            <person name="Pelletier E."/>
            <person name="Niang G."/>
            <person name="Scheremetjew M."/>
            <person name="Finn R."/>
            <person name="Kale V."/>
            <person name="Holt S."/>
            <person name="Cochrane G."/>
            <person name="Meng A."/>
            <person name="Brown T."/>
            <person name="Cohen L."/>
        </authorList>
    </citation>
    <scope>NUCLEOTIDE SEQUENCE</scope>
    <source>
        <strain evidence="3">UTEX LB 2760</strain>
    </source>
</reference>
<evidence type="ECO:0000256" key="1">
    <source>
        <dbReference type="ARBA" id="ARBA00006596"/>
    </source>
</evidence>